<dbReference type="OrthoDB" id="4367324at2759"/>
<dbReference type="GeneID" id="27343922"/>
<gene>
    <name evidence="2" type="ORF">PV07_04728</name>
</gene>
<dbReference type="VEuPathDB" id="FungiDB:PV07_04728"/>
<feature type="compositionally biased region" description="Polar residues" evidence="1">
    <location>
        <begin position="228"/>
        <end position="238"/>
    </location>
</feature>
<keyword evidence="3" id="KW-1185">Reference proteome</keyword>
<feature type="region of interest" description="Disordered" evidence="1">
    <location>
        <begin position="207"/>
        <end position="238"/>
    </location>
</feature>
<reference evidence="2 3" key="1">
    <citation type="submission" date="2015-01" db="EMBL/GenBank/DDBJ databases">
        <title>The Genome Sequence of Cladophialophora immunda CBS83496.</title>
        <authorList>
            <consortium name="The Broad Institute Genomics Platform"/>
            <person name="Cuomo C."/>
            <person name="de Hoog S."/>
            <person name="Gorbushina A."/>
            <person name="Stielow B."/>
            <person name="Teixiera M."/>
            <person name="Abouelleil A."/>
            <person name="Chapman S.B."/>
            <person name="Priest M."/>
            <person name="Young S.K."/>
            <person name="Wortman J."/>
            <person name="Nusbaum C."/>
            <person name="Birren B."/>
        </authorList>
    </citation>
    <scope>NUCLEOTIDE SEQUENCE [LARGE SCALE GENOMIC DNA]</scope>
    <source>
        <strain evidence="2 3">CBS 83496</strain>
    </source>
</reference>
<evidence type="ECO:0000256" key="1">
    <source>
        <dbReference type="SAM" id="MobiDB-lite"/>
    </source>
</evidence>
<dbReference type="RefSeq" id="XP_016249081.1">
    <property type="nucleotide sequence ID" value="XM_016391562.1"/>
</dbReference>
<dbReference type="Proteomes" id="UP000054466">
    <property type="component" value="Unassembled WGS sequence"/>
</dbReference>
<protein>
    <submittedName>
        <fullName evidence="2">Uncharacterized protein</fullName>
    </submittedName>
</protein>
<dbReference type="EMBL" id="KN847042">
    <property type="protein sequence ID" value="KIW28865.1"/>
    <property type="molecule type" value="Genomic_DNA"/>
</dbReference>
<evidence type="ECO:0000313" key="3">
    <source>
        <dbReference type="Proteomes" id="UP000054466"/>
    </source>
</evidence>
<proteinExistence type="predicted"/>
<feature type="compositionally biased region" description="Basic residues" evidence="1">
    <location>
        <begin position="218"/>
        <end position="227"/>
    </location>
</feature>
<sequence>MPQTLLKYLTAPNARLIVHSPPPHSYTQHDDWDPVENIGIWDDFEYNHLIKRFHTSLTRETDLSSTVTTAEDAGANIICDEAGLTILLGSTNINMVSRALPEPLFIAAGSRITAYPHARPDWGAGDNNLQYSSPEGVCRALVCGDTKLEWDVERAMRLVAAGNYLDQRDANIVRPFEQVQHYCKVYKTRYGFILTNKVFVAVRARLSPSPQGPTSRLSRQRAVKSHNRVLSDTSTGTNVSEISDSFSTMSFRPEPRDADVAMLEVVITPWDHGNSKNTINLHLYCLVRLAAEERALSDHYEPIFGEQQKVAEKRKEPPGDLGQSSTSRKDSTREQGTSERHRRP</sequence>
<feature type="compositionally biased region" description="Basic and acidic residues" evidence="1">
    <location>
        <begin position="327"/>
        <end position="344"/>
    </location>
</feature>
<feature type="compositionally biased region" description="Polar residues" evidence="1">
    <location>
        <begin position="208"/>
        <end position="217"/>
    </location>
</feature>
<feature type="region of interest" description="Disordered" evidence="1">
    <location>
        <begin position="307"/>
        <end position="344"/>
    </location>
</feature>
<dbReference type="AlphaFoldDB" id="A0A0D2CF42"/>
<accession>A0A0D2CF42</accession>
<evidence type="ECO:0000313" key="2">
    <source>
        <dbReference type="EMBL" id="KIW28865.1"/>
    </source>
</evidence>
<name>A0A0D2CF42_9EURO</name>
<feature type="compositionally biased region" description="Basic and acidic residues" evidence="1">
    <location>
        <begin position="309"/>
        <end position="318"/>
    </location>
</feature>
<organism evidence="2 3">
    <name type="scientific">Cladophialophora immunda</name>
    <dbReference type="NCBI Taxonomy" id="569365"/>
    <lineage>
        <taxon>Eukaryota</taxon>
        <taxon>Fungi</taxon>
        <taxon>Dikarya</taxon>
        <taxon>Ascomycota</taxon>
        <taxon>Pezizomycotina</taxon>
        <taxon>Eurotiomycetes</taxon>
        <taxon>Chaetothyriomycetidae</taxon>
        <taxon>Chaetothyriales</taxon>
        <taxon>Herpotrichiellaceae</taxon>
        <taxon>Cladophialophora</taxon>
    </lineage>
</organism>
<dbReference type="STRING" id="569365.A0A0D2CF42"/>
<dbReference type="HOGENOM" id="CLU_861000_0_0_1"/>